<feature type="transmembrane region" description="Helical" evidence="1">
    <location>
        <begin position="42"/>
        <end position="70"/>
    </location>
</feature>
<name>A0A552WR32_9MICO</name>
<proteinExistence type="predicted"/>
<comment type="caution">
    <text evidence="2">The sequence shown here is derived from an EMBL/GenBank/DDBJ whole genome shotgun (WGS) entry which is preliminary data.</text>
</comment>
<evidence type="ECO:0000313" key="2">
    <source>
        <dbReference type="EMBL" id="TRW45261.1"/>
    </source>
</evidence>
<feature type="transmembrane region" description="Helical" evidence="1">
    <location>
        <begin position="82"/>
        <end position="104"/>
    </location>
</feature>
<protein>
    <submittedName>
        <fullName evidence="2">Uncharacterized protein</fullName>
    </submittedName>
</protein>
<gene>
    <name evidence="2" type="ORF">FJ693_10285</name>
</gene>
<dbReference type="AlphaFoldDB" id="A0A552WR32"/>
<reference evidence="2 3" key="1">
    <citation type="submission" date="2019-07" db="EMBL/GenBank/DDBJ databases">
        <title>Georgenia wutianyii sp. nov. and Georgenia *** sp. nov. isolated from plateau pika (Ochotona curzoniae) in the Qinghai-Tibet plateau of China.</title>
        <authorList>
            <person name="Tian Z."/>
        </authorList>
    </citation>
    <scope>NUCLEOTIDE SEQUENCE [LARGE SCALE GENOMIC DNA]</scope>
    <source>
        <strain evidence="2 3">Z446</strain>
    </source>
</reference>
<keyword evidence="3" id="KW-1185">Reference proteome</keyword>
<evidence type="ECO:0000256" key="1">
    <source>
        <dbReference type="SAM" id="Phobius"/>
    </source>
</evidence>
<organism evidence="2 3">
    <name type="scientific">Georgenia yuyongxinii</name>
    <dbReference type="NCBI Taxonomy" id="2589797"/>
    <lineage>
        <taxon>Bacteria</taxon>
        <taxon>Bacillati</taxon>
        <taxon>Actinomycetota</taxon>
        <taxon>Actinomycetes</taxon>
        <taxon>Micrococcales</taxon>
        <taxon>Bogoriellaceae</taxon>
        <taxon>Georgenia</taxon>
    </lineage>
</organism>
<accession>A0A552WR32</accession>
<dbReference type="EMBL" id="VJXR01000026">
    <property type="protein sequence ID" value="TRW45261.1"/>
    <property type="molecule type" value="Genomic_DNA"/>
</dbReference>
<keyword evidence="1" id="KW-0812">Transmembrane</keyword>
<keyword evidence="1" id="KW-0472">Membrane</keyword>
<dbReference type="RefSeq" id="WP_143418446.1">
    <property type="nucleotide sequence ID" value="NZ_VJXR01000026.1"/>
</dbReference>
<keyword evidence="1" id="KW-1133">Transmembrane helix</keyword>
<sequence length="111" mass="11262">MEAPRSRTGTAVAAATLALAGSAALAFGVGDAIGFKSAGAEAWFIAAWILGWALLVWAMFLGGLGAVLLLRPLASRRIPAWPEVLLLVTGIALIVAVLITHPLWGSGSGSA</sequence>
<dbReference type="Proteomes" id="UP000318693">
    <property type="component" value="Unassembled WGS sequence"/>
</dbReference>
<evidence type="ECO:0000313" key="3">
    <source>
        <dbReference type="Proteomes" id="UP000318693"/>
    </source>
</evidence>